<dbReference type="PANTHER" id="PTHR30590:SF3">
    <property type="entry name" value="HYPOTHETICAL MEMBRANE SPANNING PROTEIN"/>
    <property type="match status" value="1"/>
</dbReference>
<organism evidence="3 4">
    <name type="scientific">Gottfriedia solisilvae</name>
    <dbReference type="NCBI Taxonomy" id="1516104"/>
    <lineage>
        <taxon>Bacteria</taxon>
        <taxon>Bacillati</taxon>
        <taxon>Bacillota</taxon>
        <taxon>Bacilli</taxon>
        <taxon>Bacillales</taxon>
        <taxon>Bacillaceae</taxon>
        <taxon>Gottfriedia</taxon>
    </lineage>
</organism>
<keyword evidence="1" id="KW-0472">Membrane</keyword>
<keyword evidence="1" id="KW-0812">Transmembrane</keyword>
<comment type="caution">
    <text evidence="3">The sequence shown here is derived from an EMBL/GenBank/DDBJ whole genome shotgun (WGS) entry which is preliminary data.</text>
</comment>
<name>A0A8J3F240_9BACI</name>
<feature type="domain" description="DUF418" evidence="2">
    <location>
        <begin position="226"/>
        <end position="379"/>
    </location>
</feature>
<gene>
    <name evidence="3" type="ORF">GCM10007380_38750</name>
</gene>
<dbReference type="InterPro" id="IPR052529">
    <property type="entry name" value="Bact_Transport_Assoc"/>
</dbReference>
<evidence type="ECO:0000256" key="1">
    <source>
        <dbReference type="SAM" id="Phobius"/>
    </source>
</evidence>
<dbReference type="InterPro" id="IPR007349">
    <property type="entry name" value="DUF418"/>
</dbReference>
<feature type="transmembrane region" description="Helical" evidence="1">
    <location>
        <begin position="20"/>
        <end position="41"/>
    </location>
</feature>
<accession>A0A8J3F240</accession>
<feature type="transmembrane region" description="Helical" evidence="1">
    <location>
        <begin position="313"/>
        <end position="331"/>
    </location>
</feature>
<feature type="transmembrane region" description="Helical" evidence="1">
    <location>
        <begin position="139"/>
        <end position="160"/>
    </location>
</feature>
<reference evidence="4" key="1">
    <citation type="journal article" date="2019" name="Int. J. Syst. Evol. Microbiol.">
        <title>The Global Catalogue of Microorganisms (GCM) 10K type strain sequencing project: providing services to taxonomists for standard genome sequencing and annotation.</title>
        <authorList>
            <consortium name="The Broad Institute Genomics Platform"/>
            <consortium name="The Broad Institute Genome Sequencing Center for Infectious Disease"/>
            <person name="Wu L."/>
            <person name="Ma J."/>
        </authorList>
    </citation>
    <scope>NUCLEOTIDE SEQUENCE [LARGE SCALE GENOMIC DNA]</scope>
    <source>
        <strain evidence="4">CGMCC 1.14993</strain>
    </source>
</reference>
<evidence type="ECO:0000259" key="2">
    <source>
        <dbReference type="Pfam" id="PF04235"/>
    </source>
</evidence>
<dbReference type="RefSeq" id="WP_088001917.1">
    <property type="nucleotide sequence ID" value="NZ_BMHB01000003.1"/>
</dbReference>
<dbReference type="Proteomes" id="UP000626244">
    <property type="component" value="Unassembled WGS sequence"/>
</dbReference>
<dbReference type="PANTHER" id="PTHR30590">
    <property type="entry name" value="INNER MEMBRANE PROTEIN"/>
    <property type="match status" value="1"/>
</dbReference>
<feature type="transmembrane region" description="Helical" evidence="1">
    <location>
        <begin position="337"/>
        <end position="356"/>
    </location>
</feature>
<protein>
    <submittedName>
        <fullName evidence="3">Membrane protein</fullName>
    </submittedName>
</protein>
<feature type="transmembrane region" description="Helical" evidence="1">
    <location>
        <begin position="62"/>
        <end position="80"/>
    </location>
</feature>
<keyword evidence="4" id="KW-1185">Reference proteome</keyword>
<evidence type="ECO:0000313" key="4">
    <source>
        <dbReference type="Proteomes" id="UP000626244"/>
    </source>
</evidence>
<feature type="transmembrane region" description="Helical" evidence="1">
    <location>
        <begin position="100"/>
        <end position="132"/>
    </location>
</feature>
<dbReference type="EMBL" id="BMHB01000003">
    <property type="protein sequence ID" value="GGI17599.1"/>
    <property type="molecule type" value="Genomic_DNA"/>
</dbReference>
<feature type="transmembrane region" description="Helical" evidence="1">
    <location>
        <begin position="272"/>
        <end position="292"/>
    </location>
</feature>
<dbReference type="AlphaFoldDB" id="A0A8J3F240"/>
<sequence>MNLPLSNTKERIISIDIIRGFALIGIFFVNIPSMFMPDFYYHFEYVGIDRFIRLIYDMFIQTKFYTIFAFLFGVSGFYFMKSIEKKGLSPYKFFSRRLAWMLIFGVIHILFLWAGDILHTYALLGFVLLLFYKSSVKKMLIWAGCLFLIYFSLESLVHFASDNSTNESSSNLFTAFKNENGEVNYYYHFIEQMKERWNFFLTSIPYEISVFPFEFIPIFLVGMASAKAGLFTNTSTYLKGIKTVQYLVLIASVPFFVLMVQEYVHHQITSSYYVFITGKLLATFYVCTILRLQQIPLWEKRLSFLAPLGKMAFTNYLTHSIITLAIVSFFIKDTFSISLWMQPLYAIIIIILQIQFSKYILSKWKYGPLEYIWRLLTYGRNKSTSTTFTREM</sequence>
<dbReference type="OrthoDB" id="9807744at2"/>
<feature type="transmembrane region" description="Helical" evidence="1">
    <location>
        <begin position="210"/>
        <end position="231"/>
    </location>
</feature>
<dbReference type="Pfam" id="PF04235">
    <property type="entry name" value="DUF418"/>
    <property type="match status" value="1"/>
</dbReference>
<evidence type="ECO:0000313" key="3">
    <source>
        <dbReference type="EMBL" id="GGI17599.1"/>
    </source>
</evidence>
<proteinExistence type="predicted"/>
<keyword evidence="1" id="KW-1133">Transmembrane helix</keyword>
<feature type="transmembrane region" description="Helical" evidence="1">
    <location>
        <begin position="243"/>
        <end position="260"/>
    </location>
</feature>